<evidence type="ECO:0000313" key="2">
    <source>
        <dbReference type="Proteomes" id="UP001488838"/>
    </source>
</evidence>
<evidence type="ECO:0000313" key="1">
    <source>
        <dbReference type="EMBL" id="KAK7812122.1"/>
    </source>
</evidence>
<comment type="caution">
    <text evidence="1">The sequence shown here is derived from an EMBL/GenBank/DDBJ whole genome shotgun (WGS) entry which is preliminary data.</text>
</comment>
<accession>A0AAW0ICY8</accession>
<dbReference type="Proteomes" id="UP001488838">
    <property type="component" value="Unassembled WGS sequence"/>
</dbReference>
<evidence type="ECO:0008006" key="3">
    <source>
        <dbReference type="Google" id="ProtNLM"/>
    </source>
</evidence>
<dbReference type="AlphaFoldDB" id="A0AAW0ICY8"/>
<reference evidence="1 2" key="1">
    <citation type="journal article" date="2023" name="bioRxiv">
        <title>Conserved and derived expression patterns and positive selection on dental genes reveal complex evolutionary context of ever-growing rodent molars.</title>
        <authorList>
            <person name="Calamari Z.T."/>
            <person name="Song A."/>
            <person name="Cohen E."/>
            <person name="Akter M."/>
            <person name="Roy R.D."/>
            <person name="Hallikas O."/>
            <person name="Christensen M.M."/>
            <person name="Li P."/>
            <person name="Marangoni P."/>
            <person name="Jernvall J."/>
            <person name="Klein O.D."/>
        </authorList>
    </citation>
    <scope>NUCLEOTIDE SEQUENCE [LARGE SCALE GENOMIC DNA]</scope>
    <source>
        <strain evidence="1">V071</strain>
    </source>
</reference>
<organism evidence="1 2">
    <name type="scientific">Myodes glareolus</name>
    <name type="common">Bank vole</name>
    <name type="synonym">Clethrionomys glareolus</name>
    <dbReference type="NCBI Taxonomy" id="447135"/>
    <lineage>
        <taxon>Eukaryota</taxon>
        <taxon>Metazoa</taxon>
        <taxon>Chordata</taxon>
        <taxon>Craniata</taxon>
        <taxon>Vertebrata</taxon>
        <taxon>Euteleostomi</taxon>
        <taxon>Mammalia</taxon>
        <taxon>Eutheria</taxon>
        <taxon>Euarchontoglires</taxon>
        <taxon>Glires</taxon>
        <taxon>Rodentia</taxon>
        <taxon>Myomorpha</taxon>
        <taxon>Muroidea</taxon>
        <taxon>Cricetidae</taxon>
        <taxon>Arvicolinae</taxon>
        <taxon>Myodes</taxon>
    </lineage>
</organism>
<keyword evidence="2" id="KW-1185">Reference proteome</keyword>
<dbReference type="InterPro" id="IPR029064">
    <property type="entry name" value="Ribosomal_eL30-like_sf"/>
</dbReference>
<dbReference type="SUPFAM" id="SSF55315">
    <property type="entry name" value="L30e-like"/>
    <property type="match status" value="1"/>
</dbReference>
<gene>
    <name evidence="1" type="ORF">U0070_004583</name>
</gene>
<sequence length="89" mass="9773">MGVPYCIIEEEAMLGRLVHRKACTAADFTQVDLEDRGALAELVEVNRAYQDRYDEICSYWGGSILGPPSAALITKLEKAKAKELATKLG</sequence>
<name>A0AAW0ICY8_MYOGA</name>
<dbReference type="Gene3D" id="3.30.1330.30">
    <property type="match status" value="1"/>
</dbReference>
<dbReference type="EMBL" id="JBBHLL010000159">
    <property type="protein sequence ID" value="KAK7812122.1"/>
    <property type="molecule type" value="Genomic_DNA"/>
</dbReference>
<proteinExistence type="predicted"/>
<protein>
    <recommendedName>
        <fullName evidence="3">60S ribosomal protein L7a</fullName>
    </recommendedName>
</protein>